<dbReference type="Pfam" id="PF16245">
    <property type="entry name" value="DUF4902"/>
    <property type="match status" value="1"/>
</dbReference>
<comment type="caution">
    <text evidence="1">The sequence shown here is derived from an EMBL/GenBank/DDBJ whole genome shotgun (WGS) entry which is preliminary data.</text>
</comment>
<reference evidence="1 2" key="1">
    <citation type="submission" date="2020-08" db="EMBL/GenBank/DDBJ databases">
        <title>Genomic Encyclopedia of Type Strains, Phase IV (KMG-IV): sequencing the most valuable type-strain genomes for metagenomic binning, comparative biology and taxonomic classification.</title>
        <authorList>
            <person name="Goeker M."/>
        </authorList>
    </citation>
    <scope>NUCLEOTIDE SEQUENCE [LARGE SCALE GENOMIC DNA]</scope>
    <source>
        <strain evidence="1 2">DSM 18233</strain>
    </source>
</reference>
<dbReference type="Gene3D" id="3.10.450.610">
    <property type="match status" value="1"/>
</dbReference>
<accession>A0A840RA13</accession>
<dbReference type="RefSeq" id="WP_184098054.1">
    <property type="nucleotide sequence ID" value="NZ_JACHHN010000002.1"/>
</dbReference>
<evidence type="ECO:0000313" key="2">
    <source>
        <dbReference type="Proteomes" id="UP000543030"/>
    </source>
</evidence>
<proteinExistence type="predicted"/>
<organism evidence="1 2">
    <name type="scientific">Silvimonas terrae</name>
    <dbReference type="NCBI Taxonomy" id="300266"/>
    <lineage>
        <taxon>Bacteria</taxon>
        <taxon>Pseudomonadati</taxon>
        <taxon>Pseudomonadota</taxon>
        <taxon>Betaproteobacteria</taxon>
        <taxon>Neisseriales</taxon>
        <taxon>Chitinibacteraceae</taxon>
        <taxon>Silvimonas</taxon>
    </lineage>
</organism>
<protein>
    <submittedName>
        <fullName evidence="1">Fructose 1,6-bisphosphatase</fullName>
    </submittedName>
</protein>
<dbReference type="EMBL" id="JACHHN010000002">
    <property type="protein sequence ID" value="MBB5190195.1"/>
    <property type="molecule type" value="Genomic_DNA"/>
</dbReference>
<dbReference type="Proteomes" id="UP000543030">
    <property type="component" value="Unassembled WGS sequence"/>
</dbReference>
<name>A0A840RA13_9NEIS</name>
<gene>
    <name evidence="1" type="ORF">HNQ50_000917</name>
</gene>
<keyword evidence="2" id="KW-1185">Reference proteome</keyword>
<sequence length="143" mass="15560">MAASIILQSGRILAGSMGLCQDGYVRLDCNALQEIELIHLVSGLDDDPTAVLKCGSGVSAISGFTEWISTVRPVLSIGWDWVIGSHNGHAQYMMVGKPRSNIMLVNEESQDLGFETTADLLITRLDRLFWQEATSAAITSRYA</sequence>
<dbReference type="InterPro" id="IPR032598">
    <property type="entry name" value="RsaM-like"/>
</dbReference>
<dbReference type="AlphaFoldDB" id="A0A840RA13"/>
<evidence type="ECO:0000313" key="1">
    <source>
        <dbReference type="EMBL" id="MBB5190195.1"/>
    </source>
</evidence>